<dbReference type="Proteomes" id="UP000830671">
    <property type="component" value="Chromosome 3"/>
</dbReference>
<keyword evidence="3" id="KW-1185">Reference proteome</keyword>
<organism evidence="2 3">
    <name type="scientific">Colletotrichum lupini</name>
    <dbReference type="NCBI Taxonomy" id="145971"/>
    <lineage>
        <taxon>Eukaryota</taxon>
        <taxon>Fungi</taxon>
        <taxon>Dikarya</taxon>
        <taxon>Ascomycota</taxon>
        <taxon>Pezizomycotina</taxon>
        <taxon>Sordariomycetes</taxon>
        <taxon>Hypocreomycetidae</taxon>
        <taxon>Glomerellales</taxon>
        <taxon>Glomerellaceae</taxon>
        <taxon>Colletotrichum</taxon>
        <taxon>Colletotrichum acutatum species complex</taxon>
    </lineage>
</organism>
<evidence type="ECO:0000313" key="2">
    <source>
        <dbReference type="EMBL" id="UQC79345.1"/>
    </source>
</evidence>
<evidence type="ECO:0000313" key="3">
    <source>
        <dbReference type="Proteomes" id="UP000830671"/>
    </source>
</evidence>
<name>A0A9Q8SLX8_9PEZI</name>
<dbReference type="RefSeq" id="XP_049140977.1">
    <property type="nucleotide sequence ID" value="XM_049283834.1"/>
</dbReference>
<evidence type="ECO:0000256" key="1">
    <source>
        <dbReference type="SAM" id="MobiDB-lite"/>
    </source>
</evidence>
<dbReference type="AlphaFoldDB" id="A0A9Q8SLX8"/>
<feature type="region of interest" description="Disordered" evidence="1">
    <location>
        <begin position="1"/>
        <end position="51"/>
    </location>
</feature>
<proteinExistence type="predicted"/>
<protein>
    <submittedName>
        <fullName evidence="2">Uncharacterized protein</fullName>
    </submittedName>
</protein>
<dbReference type="KEGG" id="clup:CLUP02_04824"/>
<reference evidence="2" key="1">
    <citation type="journal article" date="2021" name="Mol. Plant Microbe Interact.">
        <title>Complete Genome Sequence of the Plant-Pathogenic Fungus Colletotrichum lupini.</title>
        <authorList>
            <person name="Baroncelli R."/>
            <person name="Pensec F."/>
            <person name="Da Lio D."/>
            <person name="Boufleur T."/>
            <person name="Vicente I."/>
            <person name="Sarrocco S."/>
            <person name="Picot A."/>
            <person name="Baraldi E."/>
            <person name="Sukno S."/>
            <person name="Thon M."/>
            <person name="Le Floch G."/>
        </authorList>
    </citation>
    <scope>NUCLEOTIDE SEQUENCE</scope>
    <source>
        <strain evidence="2">IMI 504893</strain>
    </source>
</reference>
<dbReference type="GeneID" id="73338844"/>
<sequence length="375" mass="41560">MARPYLLFGQKKKHKPGREMSDQQQRQPGSGAEKHYCSVTQQSRSVPAGNELPVGPMAPKRFPPAMPSSGQLAARSLLAEARDQDWRVNMAKASLQVVSHNYATCSVNSDEPRKSVGRSSGLGDLPRILQEPWGTVQFPEEEDQVEPDLSKGALTLAIEAICVSAERQLVDFLHLSPIHYQYDMCCQDLKSQLSAEFKDSICVLYTALKCCKIDGDGARKTILTAAVISHPTSYKSVSQTFTSTLTHCEYGKQGQQLANGSLFVDYTNESAPFRDNLGEAWTVLCFDLAGSQAFPLSFSPQICIKSRAKLPIEFMRSERRRSPIPSNPRAPSLPQRADFGYSQAVAIPTGKAYTLYYTSEVSNKLDWKLWPINTI</sequence>
<gene>
    <name evidence="2" type="ORF">CLUP02_04824</name>
</gene>
<accession>A0A9Q8SLX8</accession>
<dbReference type="EMBL" id="CP019475">
    <property type="protein sequence ID" value="UQC79345.1"/>
    <property type="molecule type" value="Genomic_DNA"/>
</dbReference>